<proteinExistence type="predicted"/>
<sequence length="235" mass="26641">MGGERMKLIFISGMFAGEWIWEEVLKEVSCEKVFVQKDPLSKISGDINEIVGGLKEKIIKNQQACILVGNSLGGLIASLLALDNPEYVKGIELSGSPGMGTTNLGIGLPKEEIWFERLKEKLFVNPDLITDDQLDLVKECFKNRKTLKNMARLSRASNKTDIRELLDIIKCPVLLLWGEQDEVSPKRPWIDYAKENPRTEMFIIPKSGHSPMLEKPHEFTLYLNEFIEKVGNSYE</sequence>
<organism evidence="2 3">
    <name type="scientific">Suicoccus acidiformans</name>
    <dbReference type="NCBI Taxonomy" id="2036206"/>
    <lineage>
        <taxon>Bacteria</taxon>
        <taxon>Bacillati</taxon>
        <taxon>Bacillota</taxon>
        <taxon>Bacilli</taxon>
        <taxon>Lactobacillales</taxon>
        <taxon>Aerococcaceae</taxon>
        <taxon>Suicoccus</taxon>
    </lineage>
</organism>
<accession>A0A347WMX9</accession>
<dbReference type="InterPro" id="IPR029058">
    <property type="entry name" value="AB_hydrolase_fold"/>
</dbReference>
<dbReference type="PRINTS" id="PR00111">
    <property type="entry name" value="ABHYDROLASE"/>
</dbReference>
<dbReference type="AlphaFoldDB" id="A0A347WMX9"/>
<dbReference type="Pfam" id="PF12697">
    <property type="entry name" value="Abhydrolase_6"/>
    <property type="match status" value="1"/>
</dbReference>
<evidence type="ECO:0000259" key="1">
    <source>
        <dbReference type="Pfam" id="PF12697"/>
    </source>
</evidence>
<dbReference type="SUPFAM" id="SSF53474">
    <property type="entry name" value="alpha/beta-Hydrolases"/>
    <property type="match status" value="1"/>
</dbReference>
<dbReference type="Proteomes" id="UP000263232">
    <property type="component" value="Chromosome"/>
</dbReference>
<feature type="domain" description="AB hydrolase-1" evidence="1">
    <location>
        <begin position="48"/>
        <end position="219"/>
    </location>
</feature>
<protein>
    <submittedName>
        <fullName evidence="2">Alpha/beta hydrolase</fullName>
    </submittedName>
</protein>
<reference evidence="2 3" key="1">
    <citation type="submission" date="2017-09" db="EMBL/GenBank/DDBJ databases">
        <title>Complete genome sequence of Oxytococcus suis strain ZY16052.</title>
        <authorList>
            <person name="Li F."/>
        </authorList>
    </citation>
    <scope>NUCLEOTIDE SEQUENCE [LARGE SCALE GENOMIC DNA]</scope>
    <source>
        <strain evidence="2 3">ZY16052</strain>
    </source>
</reference>
<gene>
    <name evidence="2" type="ORF">CL176_10770</name>
</gene>
<name>A0A347WMX9_9LACT</name>
<dbReference type="InterPro" id="IPR000073">
    <property type="entry name" value="AB_hydrolase_1"/>
</dbReference>
<dbReference type="PANTHER" id="PTHR46438:SF11">
    <property type="entry name" value="LIPASE-RELATED"/>
    <property type="match status" value="1"/>
</dbReference>
<dbReference type="Gene3D" id="3.40.50.1820">
    <property type="entry name" value="alpha/beta hydrolase"/>
    <property type="match status" value="1"/>
</dbReference>
<evidence type="ECO:0000313" key="2">
    <source>
        <dbReference type="EMBL" id="AXY26436.1"/>
    </source>
</evidence>
<dbReference type="KEGG" id="abae:CL176_10770"/>
<evidence type="ECO:0000313" key="3">
    <source>
        <dbReference type="Proteomes" id="UP000263232"/>
    </source>
</evidence>
<dbReference type="PANTHER" id="PTHR46438">
    <property type="entry name" value="ALPHA/BETA-HYDROLASES SUPERFAMILY PROTEIN"/>
    <property type="match status" value="1"/>
</dbReference>
<keyword evidence="3" id="KW-1185">Reference proteome</keyword>
<dbReference type="OrthoDB" id="53505at2"/>
<dbReference type="GO" id="GO:0016787">
    <property type="term" value="F:hydrolase activity"/>
    <property type="evidence" value="ECO:0007669"/>
    <property type="project" value="UniProtKB-KW"/>
</dbReference>
<dbReference type="EMBL" id="CP023434">
    <property type="protein sequence ID" value="AXY26436.1"/>
    <property type="molecule type" value="Genomic_DNA"/>
</dbReference>
<keyword evidence="2" id="KW-0378">Hydrolase</keyword>